<dbReference type="SMART" id="SM00226">
    <property type="entry name" value="LMWPc"/>
    <property type="match status" value="1"/>
</dbReference>
<evidence type="ECO:0000259" key="1">
    <source>
        <dbReference type="SMART" id="SM00226"/>
    </source>
</evidence>
<gene>
    <name evidence="2" type="primary">ptp</name>
    <name evidence="2" type="ORF">Lsed01_02004</name>
</gene>
<evidence type="ECO:0000313" key="2">
    <source>
        <dbReference type="EMBL" id="GAA5519553.1"/>
    </source>
</evidence>
<dbReference type="InterPro" id="IPR050438">
    <property type="entry name" value="LMW_PTPase"/>
</dbReference>
<dbReference type="PANTHER" id="PTHR11717">
    <property type="entry name" value="LOW MOLECULAR WEIGHT PROTEIN TYROSINE PHOSPHATASE"/>
    <property type="match status" value="1"/>
</dbReference>
<keyword evidence="3" id="KW-1185">Reference proteome</keyword>
<name>A0ABP9WKR5_9MICO</name>
<organism evidence="2 3">
    <name type="scientific">Demequina sediminis</name>
    <dbReference type="NCBI Taxonomy" id="1930058"/>
    <lineage>
        <taxon>Bacteria</taxon>
        <taxon>Bacillati</taxon>
        <taxon>Actinomycetota</taxon>
        <taxon>Actinomycetes</taxon>
        <taxon>Micrococcales</taxon>
        <taxon>Demequinaceae</taxon>
        <taxon>Demequina</taxon>
    </lineage>
</organism>
<sequence length="184" mass="19931">MGGTVTDILAVCTGNVCRSPVAEILLRAHLGQEARVTSAGTHAREGAVMPRNMRIELKRDGVDAKRHRARSLTRGMLEDAGLIFTASRRQLRYVEPLAPGAADRAFVLGDLAAVARAGAVLRGDSVRDRILDVPRVAALHLAVVDEADSTDIPDPMGHDQTTYRIAYLLLREMVGDVASWVRGR</sequence>
<reference evidence="2 3" key="1">
    <citation type="submission" date="2024-02" db="EMBL/GenBank/DDBJ databases">
        <title>Lysinimicrobium sediminis NBRC 112286.</title>
        <authorList>
            <person name="Ichikawa N."/>
            <person name="Katano-Makiyama Y."/>
            <person name="Hidaka K."/>
        </authorList>
    </citation>
    <scope>NUCLEOTIDE SEQUENCE [LARGE SCALE GENOMIC DNA]</scope>
    <source>
        <strain evidence="2 3">NBRC 112286</strain>
    </source>
</reference>
<evidence type="ECO:0000313" key="3">
    <source>
        <dbReference type="Proteomes" id="UP001426770"/>
    </source>
</evidence>
<dbReference type="Proteomes" id="UP001426770">
    <property type="component" value="Unassembled WGS sequence"/>
</dbReference>
<dbReference type="InterPro" id="IPR023485">
    <property type="entry name" value="Ptyr_pPase"/>
</dbReference>
<dbReference type="Pfam" id="PF01451">
    <property type="entry name" value="LMWPc"/>
    <property type="match status" value="1"/>
</dbReference>
<dbReference type="Gene3D" id="3.40.50.2300">
    <property type="match status" value="1"/>
</dbReference>
<feature type="domain" description="Phosphotyrosine protein phosphatase I" evidence="1">
    <location>
        <begin position="6"/>
        <end position="180"/>
    </location>
</feature>
<proteinExistence type="predicted"/>
<accession>A0ABP9WKR5</accession>
<dbReference type="SUPFAM" id="SSF52788">
    <property type="entry name" value="Phosphotyrosine protein phosphatases I"/>
    <property type="match status" value="1"/>
</dbReference>
<dbReference type="PANTHER" id="PTHR11717:SF31">
    <property type="entry name" value="LOW MOLECULAR WEIGHT PROTEIN-TYROSINE-PHOSPHATASE ETP-RELATED"/>
    <property type="match status" value="1"/>
</dbReference>
<comment type="caution">
    <text evidence="2">The sequence shown here is derived from an EMBL/GenBank/DDBJ whole genome shotgun (WGS) entry which is preliminary data.</text>
</comment>
<protein>
    <submittedName>
        <fullName evidence="2">Low molecular weight protein-tyrosine-phosphatase Ptp</fullName>
    </submittedName>
</protein>
<dbReference type="EMBL" id="BAABRR010000010">
    <property type="protein sequence ID" value="GAA5519553.1"/>
    <property type="molecule type" value="Genomic_DNA"/>
</dbReference>
<dbReference type="InterPro" id="IPR036196">
    <property type="entry name" value="Ptyr_pPase_sf"/>
</dbReference>